<dbReference type="InterPro" id="IPR050397">
    <property type="entry name" value="Env_Response_Regulators"/>
</dbReference>
<dbReference type="InterPro" id="IPR018490">
    <property type="entry name" value="cNMP-bd_dom_sf"/>
</dbReference>
<dbReference type="OMA" id="YAAGMEC"/>
<dbReference type="Gene3D" id="2.60.120.10">
    <property type="entry name" value="Jelly Rolls"/>
    <property type="match status" value="2"/>
</dbReference>
<gene>
    <name evidence="2" type="ORF">ABB37_01318</name>
</gene>
<accession>A0A0M9G8C8</accession>
<dbReference type="PANTHER" id="PTHR24567">
    <property type="entry name" value="CRP FAMILY TRANSCRIPTIONAL REGULATORY PROTEIN"/>
    <property type="match status" value="1"/>
</dbReference>
<dbReference type="GeneID" id="26901613"/>
<dbReference type="GO" id="GO:0003700">
    <property type="term" value="F:DNA-binding transcription factor activity"/>
    <property type="evidence" value="ECO:0007669"/>
    <property type="project" value="TreeGrafter"/>
</dbReference>
<proteinExistence type="predicted"/>
<dbReference type="InterPro" id="IPR014710">
    <property type="entry name" value="RmlC-like_jellyroll"/>
</dbReference>
<name>A0A0M9G8C8_LEPPY</name>
<dbReference type="InterPro" id="IPR000595">
    <property type="entry name" value="cNMP-bd_dom"/>
</dbReference>
<evidence type="ECO:0008006" key="4">
    <source>
        <dbReference type="Google" id="ProtNLM"/>
    </source>
</evidence>
<feature type="compositionally biased region" description="Low complexity" evidence="1">
    <location>
        <begin position="249"/>
        <end position="270"/>
    </location>
</feature>
<feature type="compositionally biased region" description="Gly residues" evidence="1">
    <location>
        <begin position="206"/>
        <end position="216"/>
    </location>
</feature>
<evidence type="ECO:0000313" key="3">
    <source>
        <dbReference type="Proteomes" id="UP000037923"/>
    </source>
</evidence>
<protein>
    <recommendedName>
        <fullName evidence="4">Cyclic nucleotide-binding domain-containing protein</fullName>
    </recommendedName>
</protein>
<keyword evidence="3" id="KW-1185">Reference proteome</keyword>
<dbReference type="CDD" id="cd00038">
    <property type="entry name" value="CAP_ED"/>
    <property type="match status" value="1"/>
</dbReference>
<dbReference type="SUPFAM" id="SSF51206">
    <property type="entry name" value="cAMP-binding domain-like"/>
    <property type="match status" value="3"/>
</dbReference>
<evidence type="ECO:0000256" key="1">
    <source>
        <dbReference type="SAM" id="MobiDB-lite"/>
    </source>
</evidence>
<evidence type="ECO:0000313" key="2">
    <source>
        <dbReference type="EMBL" id="KPA84850.1"/>
    </source>
</evidence>
<feature type="region of interest" description="Disordered" evidence="1">
    <location>
        <begin position="917"/>
        <end position="943"/>
    </location>
</feature>
<reference evidence="2 3" key="1">
    <citation type="submission" date="2015-07" db="EMBL/GenBank/DDBJ databases">
        <title>High-quality genome of monoxenous trypanosomatid Leptomonas pyrrhocoris.</title>
        <authorList>
            <person name="Flegontov P."/>
            <person name="Butenko A."/>
            <person name="Firsov S."/>
            <person name="Vlcek C."/>
            <person name="Logacheva M.D."/>
            <person name="Field M."/>
            <person name="Filatov D."/>
            <person name="Flegontova O."/>
            <person name="Gerasimov E."/>
            <person name="Jackson A.P."/>
            <person name="Kelly S."/>
            <person name="Opperdoes F."/>
            <person name="O'Reilly A."/>
            <person name="Votypka J."/>
            <person name="Yurchenko V."/>
            <person name="Lukes J."/>
        </authorList>
    </citation>
    <scope>NUCLEOTIDE SEQUENCE [LARGE SCALE GENOMIC DNA]</scope>
    <source>
        <strain evidence="2">H10</strain>
    </source>
</reference>
<dbReference type="PANTHER" id="PTHR24567:SF26">
    <property type="entry name" value="REGULATORY PROTEIN YEIL"/>
    <property type="match status" value="1"/>
</dbReference>
<dbReference type="Proteomes" id="UP000037923">
    <property type="component" value="Unassembled WGS sequence"/>
</dbReference>
<feature type="region of interest" description="Disordered" evidence="1">
    <location>
        <begin position="597"/>
        <end position="636"/>
    </location>
</feature>
<comment type="caution">
    <text evidence="2">The sequence shown here is derived from an EMBL/GenBank/DDBJ whole genome shotgun (WGS) entry which is preliminary data.</text>
</comment>
<dbReference type="GO" id="GO:0005829">
    <property type="term" value="C:cytosol"/>
    <property type="evidence" value="ECO:0007669"/>
    <property type="project" value="TreeGrafter"/>
</dbReference>
<dbReference type="OrthoDB" id="273135at2759"/>
<organism evidence="2 3">
    <name type="scientific">Leptomonas pyrrhocoris</name>
    <name type="common">Firebug parasite</name>
    <dbReference type="NCBI Taxonomy" id="157538"/>
    <lineage>
        <taxon>Eukaryota</taxon>
        <taxon>Discoba</taxon>
        <taxon>Euglenozoa</taxon>
        <taxon>Kinetoplastea</taxon>
        <taxon>Metakinetoplastina</taxon>
        <taxon>Trypanosomatida</taxon>
        <taxon>Trypanosomatidae</taxon>
        <taxon>Leishmaniinae</taxon>
        <taxon>Leptomonas</taxon>
    </lineage>
</organism>
<dbReference type="RefSeq" id="XP_015663289.1">
    <property type="nucleotide sequence ID" value="XM_015797769.1"/>
</dbReference>
<feature type="compositionally biased region" description="Low complexity" evidence="1">
    <location>
        <begin position="934"/>
        <end position="943"/>
    </location>
</feature>
<dbReference type="AlphaFoldDB" id="A0A0M9G8C8"/>
<feature type="region of interest" description="Disordered" evidence="1">
    <location>
        <begin position="203"/>
        <end position="270"/>
    </location>
</feature>
<dbReference type="EMBL" id="LGTL01000002">
    <property type="protein sequence ID" value="KPA84850.1"/>
    <property type="molecule type" value="Genomic_DNA"/>
</dbReference>
<dbReference type="VEuPathDB" id="TriTrypDB:LpyrH10_02_2920"/>
<sequence>MLNNNGVTPKLPSGQQMTHMQLPPVMQEQIQAIALQVLQRLLSPLLRRHRLRKARLLLLHQYLANHVSAGEVEAAAVSALQHVSFLGAVIRDVHTATNATGADGAGAAARSPTSTYDGFAPTTASPTASVSSPVANSAAAAEIREQVRSAMASNLVHLSVYLQEELVEWEWEPASEVLVLLAGAVERRGAAVAVSQAVPASPLSLGHGGGGGGGSAPGTRRQSAVAAHIPSHKGSLSYGRPVGGSRRGSASMQSITSTTTTRSFPRRASSGAGAEGLFPAAGGGAGRAHTSAPMLQGAGGALMGDADVRQLAAPQVFGELACLGGFPYCASLSVTSPTAILLRISKEVYCKMVSEAVPLDGRRRLLVEALQMRERLMPYYAPLTPPRLLLCPLLTHLRPEQLEHIRDLAIPRVYAAGMECWEKGNPRHIFFIRRGVVQMQRDSGVSGGGAAGMAGAGAGAGLSARSAAASEFSSQQTAAAMSRASYSLELPKNRSILVEGHTYGETGCIFGDSLGDRYTAVTHVDMYLLPFQVLIQLMKQVPQVQSTVYRSAQELSLLRDKEWRGVLFGPRQFGVELSNVHGLVPTQGTLAVMAAPPATQNTEWQSMSSRNKRSSSTRPDPFGRPIGGGGNGGDTRRVTVFEDVPNSARGTAGMDERTGGGLTGGRVSSALLTAMEQLPVISLLPTCTADFVKACTQQWQCITYSKGDVIASAGQECSRLFLFFEGRAGVVHNAALLREELQPGPFGVADISSVGAAAICPIPAGHVVGYTCVRRHRWTHSIVAVDDVVEVWEICRSVFVQLLRTHGMEREMQAVSLQLLQPLAVQKDRLAVLDYQPLLHPMPNSLWQQQAVPNVHPVVTKEGAACFPVWREGDFPLDRRASLSDKSVQRGSVGDRRSTLNAVTTVKVAAIVNERQRSMSQRGVDSPKLVSHPSASAAAMSDSDSGARTNFIARLTSAAGDI</sequence>